<keyword evidence="3" id="KW-0274">FAD</keyword>
<dbReference type="RefSeq" id="WP_085254886.1">
    <property type="nucleotide sequence ID" value="NZ_AP022573.1"/>
</dbReference>
<evidence type="ECO:0000256" key="4">
    <source>
        <dbReference type="ARBA" id="ARBA00023002"/>
    </source>
</evidence>
<comment type="caution">
    <text evidence="6">The sequence shown here is derived from an EMBL/GenBank/DDBJ whole genome shotgun (WGS) entry which is preliminary data.</text>
</comment>
<reference evidence="6 7" key="1">
    <citation type="submission" date="2016-01" db="EMBL/GenBank/DDBJ databases">
        <title>The new phylogeny of the genus Mycobacterium.</title>
        <authorList>
            <person name="Tarcisio F."/>
            <person name="Conor M."/>
            <person name="Antonella G."/>
            <person name="Elisabetta G."/>
            <person name="Giulia F.S."/>
            <person name="Sara T."/>
            <person name="Anna F."/>
            <person name="Clotilde B."/>
            <person name="Roberto B."/>
            <person name="Veronica D.S."/>
            <person name="Fabio R."/>
            <person name="Monica P."/>
            <person name="Olivier J."/>
            <person name="Enrico T."/>
            <person name="Nicola S."/>
        </authorList>
    </citation>
    <scope>NUCLEOTIDE SEQUENCE [LARGE SCALE GENOMIC DNA]</scope>
    <source>
        <strain evidence="6 7">DSM 44616</strain>
    </source>
</reference>
<dbReference type="Gene3D" id="3.90.700.10">
    <property type="entry name" value="Succinate dehydrogenase/fumarate reductase flavoprotein, catalytic domain"/>
    <property type="match status" value="1"/>
</dbReference>
<dbReference type="InterPro" id="IPR003953">
    <property type="entry name" value="FAD-dep_OxRdtase_2_FAD-bd"/>
</dbReference>
<dbReference type="SUPFAM" id="SSF56425">
    <property type="entry name" value="Succinate dehydrogenase/fumarate reductase flavoprotein, catalytic domain"/>
    <property type="match status" value="1"/>
</dbReference>
<dbReference type="Pfam" id="PF00890">
    <property type="entry name" value="FAD_binding_2"/>
    <property type="match status" value="1"/>
</dbReference>
<dbReference type="AlphaFoldDB" id="A0AAJ3NSN8"/>
<evidence type="ECO:0000313" key="6">
    <source>
        <dbReference type="EMBL" id="ORW72884.1"/>
    </source>
</evidence>
<keyword evidence="4" id="KW-0560">Oxidoreductase</keyword>
<evidence type="ECO:0000313" key="7">
    <source>
        <dbReference type="Proteomes" id="UP000193387"/>
    </source>
</evidence>
<dbReference type="PANTHER" id="PTHR43400">
    <property type="entry name" value="FUMARATE REDUCTASE"/>
    <property type="match status" value="1"/>
</dbReference>
<feature type="domain" description="FAD-dependent oxidoreductase 2 FAD-binding" evidence="5">
    <location>
        <begin position="17"/>
        <end position="530"/>
    </location>
</feature>
<evidence type="ECO:0000256" key="3">
    <source>
        <dbReference type="ARBA" id="ARBA00022827"/>
    </source>
</evidence>
<keyword evidence="7" id="KW-1185">Reference proteome</keyword>
<comment type="cofactor">
    <cofactor evidence="1">
        <name>FAD</name>
        <dbReference type="ChEBI" id="CHEBI:57692"/>
    </cofactor>
</comment>
<keyword evidence="2" id="KW-0285">Flavoprotein</keyword>
<name>A0AAJ3NSN8_9MYCO</name>
<dbReference type="InterPro" id="IPR050315">
    <property type="entry name" value="FAD-oxidoreductase_2"/>
</dbReference>
<organism evidence="6 7">
    <name type="scientific">Mycobacterium saskatchewanense</name>
    <dbReference type="NCBI Taxonomy" id="220927"/>
    <lineage>
        <taxon>Bacteria</taxon>
        <taxon>Bacillati</taxon>
        <taxon>Actinomycetota</taxon>
        <taxon>Actinomycetes</taxon>
        <taxon>Mycobacteriales</taxon>
        <taxon>Mycobacteriaceae</taxon>
        <taxon>Mycobacterium</taxon>
        <taxon>Mycobacterium simiae complex</taxon>
    </lineage>
</organism>
<dbReference type="InterPro" id="IPR027477">
    <property type="entry name" value="Succ_DH/fumarate_Rdtase_cat_sf"/>
</dbReference>
<dbReference type="Proteomes" id="UP000193387">
    <property type="component" value="Unassembled WGS sequence"/>
</dbReference>
<accession>A0AAJ3NSN8</accession>
<dbReference type="SUPFAM" id="SSF51905">
    <property type="entry name" value="FAD/NAD(P)-binding domain"/>
    <property type="match status" value="1"/>
</dbReference>
<dbReference type="GO" id="GO:0033765">
    <property type="term" value="F:steroid dehydrogenase activity, acting on the CH-CH group of donors"/>
    <property type="evidence" value="ECO:0007669"/>
    <property type="project" value="UniProtKB-ARBA"/>
</dbReference>
<proteinExistence type="predicted"/>
<gene>
    <name evidence="6" type="ORF">AWC23_08480</name>
</gene>
<dbReference type="EMBL" id="LQPR01000021">
    <property type="protein sequence ID" value="ORW72884.1"/>
    <property type="molecule type" value="Genomic_DNA"/>
</dbReference>
<protein>
    <recommendedName>
        <fullName evidence="5">FAD-dependent oxidoreductase 2 FAD-binding domain-containing protein</fullName>
    </recommendedName>
</protein>
<dbReference type="Gene3D" id="3.50.50.60">
    <property type="entry name" value="FAD/NAD(P)-binding domain"/>
    <property type="match status" value="1"/>
</dbReference>
<sequence length="566" mass="61670">MPEAIDWDADIWDRIVDVVVVGTGVAAGSAAAAASRAGASVVMCDKAEHPGGTTARSGGGMWIPNNFHLRALGITDDRDRMLRYMARSAYPAKYRPDDVTLGLTTREFELIECFFDHAAEVVDELTSDGVLDMWGHDFPDYYSDLPECVTWGHQLAPKLPADWKRGDPGGGELVALRLRGAAEARGNETMLQCEVVDLLRNTDGEVIGVEARHRRETLLIGARRGVVFGSGGFLHNAQLASDWLRGPIFGGAGEMTCTGDLVGIALRNGAQFANMTHAWWTQLVVEQALHHRVTSRDVFYAYGDSMLMVNRLGRRAANEKAPYTDRGQAHFHWDTGHHDYSNRVLFMIFDEAVRTSDLREDPSIRGSRMGRYPVPFPEENPAYLISGSTWHELAGNIAERLRRLAPELGPVELGEGFAEEVARTVEVFNGYARAGKDPEFRRGETLIEQAWASKTRPDAKNDSMYPLRDSGPYHCVILGAGALDTKGGPATDAHGRVLDTRDRPIPGLYGAGNCVASPSGQAYWGPGCTLGIGVTFGYLAGRHAANQPTRSGALDLGRGADTTVYA</sequence>
<dbReference type="InterPro" id="IPR036188">
    <property type="entry name" value="FAD/NAD-bd_sf"/>
</dbReference>
<dbReference type="PANTHER" id="PTHR43400:SF10">
    <property type="entry name" value="3-OXOSTEROID 1-DEHYDROGENASE"/>
    <property type="match status" value="1"/>
</dbReference>
<evidence type="ECO:0000256" key="2">
    <source>
        <dbReference type="ARBA" id="ARBA00022630"/>
    </source>
</evidence>
<dbReference type="GO" id="GO:0008202">
    <property type="term" value="P:steroid metabolic process"/>
    <property type="evidence" value="ECO:0007669"/>
    <property type="project" value="UniProtKB-ARBA"/>
</dbReference>
<evidence type="ECO:0000259" key="5">
    <source>
        <dbReference type="Pfam" id="PF00890"/>
    </source>
</evidence>
<evidence type="ECO:0000256" key="1">
    <source>
        <dbReference type="ARBA" id="ARBA00001974"/>
    </source>
</evidence>